<gene>
    <name evidence="3" type="ORF">ACOC_LOCUS11493</name>
</gene>
<dbReference type="WBParaSite" id="ACOC_0001149201-mRNA-1">
    <property type="protein sequence ID" value="ACOC_0001149201-mRNA-1"/>
    <property type="gene ID" value="ACOC_0001149201"/>
</dbReference>
<evidence type="ECO:0000313" key="5">
    <source>
        <dbReference type="WBParaSite" id="ACOC_0001149201-mRNA-1"/>
    </source>
</evidence>
<sequence length="315" mass="35559">MLRVQPVYDTVDVSTHGSVANALIPFAKIGIVSFRHFFDSIHESHPFSPALSLNGFRPPPSPSDTELIAAECDCDQSRWTRAPSDSSPPPPPAAASPDPPPVDPTTLQYRILWRDRARRRCGGAGDQYRQLSGCPRLDFMYSFISQTGALPSTNGLQTSDSENQADDNVWAFFGRSIRAIVTISMQLIIMSVVVVLNIGYASDLRWWSHVFTAEVQRLADERTPQRPLPSRHPSIAQAFLKEMWSVEKRSERETCEGERNNAQVQWIESETPHKHIDFCPLLGFYQSSLLRTFLNRTATDERKFEEESNHENLSV</sequence>
<keyword evidence="2" id="KW-1133">Transmembrane helix</keyword>
<feature type="compositionally biased region" description="Pro residues" evidence="1">
    <location>
        <begin position="86"/>
        <end position="103"/>
    </location>
</feature>
<feature type="transmembrane region" description="Helical" evidence="2">
    <location>
        <begin position="179"/>
        <end position="200"/>
    </location>
</feature>
<keyword evidence="4" id="KW-1185">Reference proteome</keyword>
<protein>
    <submittedName>
        <fullName evidence="5">Anoctamin</fullName>
    </submittedName>
</protein>
<accession>A0A0R3PYI5</accession>
<name>A0A0R3PYI5_ANGCS</name>
<keyword evidence="2" id="KW-0472">Membrane</keyword>
<evidence type="ECO:0000313" key="3">
    <source>
        <dbReference type="EMBL" id="VDM63078.1"/>
    </source>
</evidence>
<reference evidence="5" key="1">
    <citation type="submission" date="2016-04" db="UniProtKB">
        <authorList>
            <consortium name="WormBaseParasite"/>
        </authorList>
    </citation>
    <scope>IDENTIFICATION</scope>
</reference>
<dbReference type="AlphaFoldDB" id="A0A0R3PYI5"/>
<organism evidence="5">
    <name type="scientific">Angiostrongylus costaricensis</name>
    <name type="common">Nematode worm</name>
    <dbReference type="NCBI Taxonomy" id="334426"/>
    <lineage>
        <taxon>Eukaryota</taxon>
        <taxon>Metazoa</taxon>
        <taxon>Ecdysozoa</taxon>
        <taxon>Nematoda</taxon>
        <taxon>Chromadorea</taxon>
        <taxon>Rhabditida</taxon>
        <taxon>Rhabditina</taxon>
        <taxon>Rhabditomorpha</taxon>
        <taxon>Strongyloidea</taxon>
        <taxon>Metastrongylidae</taxon>
        <taxon>Angiostrongylus</taxon>
    </lineage>
</organism>
<evidence type="ECO:0000256" key="2">
    <source>
        <dbReference type="SAM" id="Phobius"/>
    </source>
</evidence>
<feature type="region of interest" description="Disordered" evidence="1">
    <location>
        <begin position="78"/>
        <end position="104"/>
    </location>
</feature>
<dbReference type="Proteomes" id="UP000267027">
    <property type="component" value="Unassembled WGS sequence"/>
</dbReference>
<dbReference type="EMBL" id="UYYA01004706">
    <property type="protein sequence ID" value="VDM63078.1"/>
    <property type="molecule type" value="Genomic_DNA"/>
</dbReference>
<proteinExistence type="predicted"/>
<reference evidence="3 4" key="2">
    <citation type="submission" date="2018-11" db="EMBL/GenBank/DDBJ databases">
        <authorList>
            <consortium name="Pathogen Informatics"/>
        </authorList>
    </citation>
    <scope>NUCLEOTIDE SEQUENCE [LARGE SCALE GENOMIC DNA]</scope>
    <source>
        <strain evidence="3 4">Costa Rica</strain>
    </source>
</reference>
<evidence type="ECO:0000313" key="4">
    <source>
        <dbReference type="Proteomes" id="UP000267027"/>
    </source>
</evidence>
<evidence type="ECO:0000256" key="1">
    <source>
        <dbReference type="SAM" id="MobiDB-lite"/>
    </source>
</evidence>
<keyword evidence="2" id="KW-0812">Transmembrane</keyword>